<dbReference type="Proteomes" id="UP000488956">
    <property type="component" value="Unassembled WGS sequence"/>
</dbReference>
<dbReference type="AlphaFoldDB" id="A0A6A3E308"/>
<proteinExistence type="predicted"/>
<dbReference type="Proteomes" id="UP000429523">
    <property type="component" value="Unassembled WGS sequence"/>
</dbReference>
<evidence type="ECO:0008006" key="13">
    <source>
        <dbReference type="Google" id="ProtNLM"/>
    </source>
</evidence>
<evidence type="ECO:0000313" key="10">
    <source>
        <dbReference type="Proteomes" id="UP000440367"/>
    </source>
</evidence>
<name>A0A6A3E308_9STRA</name>
<evidence type="ECO:0000313" key="8">
    <source>
        <dbReference type="Proteomes" id="UP000429523"/>
    </source>
</evidence>
<evidence type="ECO:0000256" key="2">
    <source>
        <dbReference type="SAM" id="SignalP"/>
    </source>
</evidence>
<feature type="signal peptide" evidence="2">
    <location>
        <begin position="1"/>
        <end position="21"/>
    </location>
</feature>
<dbReference type="Proteomes" id="UP000433483">
    <property type="component" value="Unassembled WGS sequence"/>
</dbReference>
<organism evidence="3 8">
    <name type="scientific">Phytophthora fragariae</name>
    <dbReference type="NCBI Taxonomy" id="53985"/>
    <lineage>
        <taxon>Eukaryota</taxon>
        <taxon>Sar</taxon>
        <taxon>Stramenopiles</taxon>
        <taxon>Oomycota</taxon>
        <taxon>Peronosporomycetes</taxon>
        <taxon>Peronosporales</taxon>
        <taxon>Peronosporaceae</taxon>
        <taxon>Phytophthora</taxon>
    </lineage>
</organism>
<dbReference type="Proteomes" id="UP000441208">
    <property type="component" value="Unassembled WGS sequence"/>
</dbReference>
<accession>A0A6A3E308</accession>
<dbReference type="EMBL" id="QXFX01002324">
    <property type="protein sequence ID" value="KAE9078176.1"/>
    <property type="molecule type" value="Genomic_DNA"/>
</dbReference>
<dbReference type="EMBL" id="QXGF01002316">
    <property type="protein sequence ID" value="KAE8925220.1"/>
    <property type="molecule type" value="Genomic_DNA"/>
</dbReference>
<gene>
    <name evidence="7" type="ORF">PF002_g24781</name>
    <name evidence="6" type="ORF">PF005_g23694</name>
    <name evidence="5" type="ORF">PF007_g23830</name>
    <name evidence="3" type="ORF">PF009_g24568</name>
    <name evidence="4" type="ORF">PF010_g23229</name>
</gene>
<dbReference type="EMBL" id="QXGD01002311">
    <property type="protein sequence ID" value="KAE9190393.1"/>
    <property type="molecule type" value="Genomic_DNA"/>
</dbReference>
<evidence type="ECO:0000313" key="7">
    <source>
        <dbReference type="EMBL" id="KAE9190393.1"/>
    </source>
</evidence>
<keyword evidence="9" id="KW-1185">Reference proteome</keyword>
<evidence type="ECO:0000313" key="5">
    <source>
        <dbReference type="EMBL" id="KAE9078503.1"/>
    </source>
</evidence>
<evidence type="ECO:0000313" key="9">
    <source>
        <dbReference type="Proteomes" id="UP000433483"/>
    </source>
</evidence>
<evidence type="ECO:0000313" key="4">
    <source>
        <dbReference type="EMBL" id="KAE9078176.1"/>
    </source>
</evidence>
<feature type="region of interest" description="Disordered" evidence="1">
    <location>
        <begin position="115"/>
        <end position="139"/>
    </location>
</feature>
<keyword evidence="2" id="KW-0732">Signal</keyword>
<evidence type="ECO:0000313" key="12">
    <source>
        <dbReference type="Proteomes" id="UP000488956"/>
    </source>
</evidence>
<dbReference type="EMBL" id="QXFZ01002302">
    <property type="protein sequence ID" value="KAE9078503.1"/>
    <property type="molecule type" value="Genomic_DNA"/>
</dbReference>
<protein>
    <recommendedName>
        <fullName evidence="13">RxLR effector protein</fullName>
    </recommendedName>
</protein>
<evidence type="ECO:0000256" key="1">
    <source>
        <dbReference type="SAM" id="MobiDB-lite"/>
    </source>
</evidence>
<evidence type="ECO:0000313" key="6">
    <source>
        <dbReference type="EMBL" id="KAE9179418.1"/>
    </source>
</evidence>
<comment type="caution">
    <text evidence="3">The sequence shown here is derived from an EMBL/GenBank/DDBJ whole genome shotgun (WGS) entry which is preliminary data.</text>
</comment>
<evidence type="ECO:0000313" key="3">
    <source>
        <dbReference type="EMBL" id="KAE8925220.1"/>
    </source>
</evidence>
<reference evidence="8 9" key="1">
    <citation type="submission" date="2018-08" db="EMBL/GenBank/DDBJ databases">
        <title>Genomic investigation of the strawberry pathogen Phytophthora fragariae indicates pathogenicity is determined by transcriptional variation in three key races.</title>
        <authorList>
            <person name="Adams T.M."/>
            <person name="Armitage A.D."/>
            <person name="Sobczyk M.K."/>
            <person name="Bates H.J."/>
            <person name="Dunwell J.M."/>
            <person name="Nellist C.F."/>
            <person name="Harrison R.J."/>
        </authorList>
    </citation>
    <scope>NUCLEOTIDE SEQUENCE [LARGE SCALE GENOMIC DNA]</scope>
    <source>
        <strain evidence="7 10">BC-1</strain>
        <strain evidence="6 9">NOV-27</strain>
        <strain evidence="5 11">NOV-71</strain>
        <strain evidence="3 8">NOV-9</strain>
        <strain evidence="4 12">ONT-3</strain>
    </source>
</reference>
<sequence>MCLGYILLVVVTFAIQGFAVADNAFGHEYAIPRDNHSLRSSSKANAGVDTTNAETEERMKMPDFAKIFSFSKQESSVIKNSALTKTLSSNSSVPSTALVVRVVQATGIVVPRPAVSPPKSAWCAGVPGCRRRTPSKDRL</sequence>
<dbReference type="Proteomes" id="UP000440367">
    <property type="component" value="Unassembled WGS sequence"/>
</dbReference>
<feature type="chain" id="PRO_5036379335" description="RxLR effector protein" evidence="2">
    <location>
        <begin position="22"/>
        <end position="139"/>
    </location>
</feature>
<dbReference type="EMBL" id="QXGB01002288">
    <property type="protein sequence ID" value="KAE9179418.1"/>
    <property type="molecule type" value="Genomic_DNA"/>
</dbReference>
<evidence type="ECO:0000313" key="11">
    <source>
        <dbReference type="Proteomes" id="UP000441208"/>
    </source>
</evidence>